<name>A0A1V4ARY5_9BACT</name>
<feature type="region of interest" description="Disordered" evidence="1">
    <location>
        <begin position="1"/>
        <end position="23"/>
    </location>
</feature>
<dbReference type="STRING" id="1004156.AYP45_12240"/>
<dbReference type="SUPFAM" id="SSF51430">
    <property type="entry name" value="NAD(P)-linked oxidoreductase"/>
    <property type="match status" value="1"/>
</dbReference>
<dbReference type="InterPro" id="IPR023210">
    <property type="entry name" value="NADP_OxRdtase_dom"/>
</dbReference>
<dbReference type="PRINTS" id="PR00069">
    <property type="entry name" value="ALDKETRDTASE"/>
</dbReference>
<organism evidence="3 4">
    <name type="scientific">Candidatus Brocadia carolinensis</name>
    <dbReference type="NCBI Taxonomy" id="1004156"/>
    <lineage>
        <taxon>Bacteria</taxon>
        <taxon>Pseudomonadati</taxon>
        <taxon>Planctomycetota</taxon>
        <taxon>Candidatus Brocadiia</taxon>
        <taxon>Candidatus Brocadiales</taxon>
        <taxon>Candidatus Brocadiaceae</taxon>
        <taxon>Candidatus Brocadia</taxon>
    </lineage>
</organism>
<reference evidence="3 4" key="1">
    <citation type="journal article" date="2017" name="Water Res.">
        <title>Discovery and metagenomic analysis of an anammox bacterial enrichment related to Candidatus "Brocadia caroliniensis" in a full-scale glycerol-fed nitritation-denitritation separate centrate treatment process.</title>
        <authorList>
            <person name="Park H."/>
            <person name="Brotto A.C."/>
            <person name="van Loosdrecht M.C."/>
            <person name="Chandran K."/>
        </authorList>
    </citation>
    <scope>NUCLEOTIDE SEQUENCE [LARGE SCALE GENOMIC DNA]</scope>
    <source>
        <strain evidence="3">26THWARD</strain>
    </source>
</reference>
<feature type="compositionally biased region" description="Polar residues" evidence="1">
    <location>
        <begin position="1"/>
        <end position="15"/>
    </location>
</feature>
<sequence>MQPHQSSQNHVTPEPSSLGIGTYLGKEDDQTDALYHDAIIEAVGRGCNVIDTAINYREMKSERVVGRAVRCLMEKHPGIRKNLIVATKGGFIPWDIDSGEEPSAYFQNRFLKKEILNETDVVQGCHSLKPEFIRESVLMSLENLGLEYLDIYYIHNPEMHLSELPASEFYRRLSRSFEVLEEFVQEGRIRRYGTATWDGYRLDASSANRLSLRRVIQSAEAIAGGLRHHFRVVQLPINIYMPEAPVLQNQELGGTWVSLLRAAEEMGISVMSSATLFQTQVLKENRLFSFQTLDNLGSSAARRALQIIRSLRGLTTSLVGMKTVKHVQENLQLLEISKLDTSEALRVISELL</sequence>
<dbReference type="CDD" id="cd19099">
    <property type="entry name" value="AKR_unchar"/>
    <property type="match status" value="1"/>
</dbReference>
<evidence type="ECO:0000313" key="4">
    <source>
        <dbReference type="Proteomes" id="UP000189681"/>
    </source>
</evidence>
<evidence type="ECO:0000313" key="3">
    <source>
        <dbReference type="EMBL" id="OOP55883.1"/>
    </source>
</evidence>
<feature type="domain" description="NADP-dependent oxidoreductase" evidence="2">
    <location>
        <begin position="18"/>
        <end position="198"/>
    </location>
</feature>
<dbReference type="PANTHER" id="PTHR42686:SF1">
    <property type="entry name" value="GH17980P-RELATED"/>
    <property type="match status" value="1"/>
</dbReference>
<dbReference type="EMBL" id="AYTS01000110">
    <property type="protein sequence ID" value="OOP55883.1"/>
    <property type="molecule type" value="Genomic_DNA"/>
</dbReference>
<dbReference type="AlphaFoldDB" id="A0A1V4ARY5"/>
<proteinExistence type="predicted"/>
<protein>
    <recommendedName>
        <fullName evidence="2">NADP-dependent oxidoreductase domain-containing protein</fullName>
    </recommendedName>
</protein>
<gene>
    <name evidence="3" type="ORF">AYP45_12240</name>
</gene>
<dbReference type="Pfam" id="PF00248">
    <property type="entry name" value="Aldo_ket_red"/>
    <property type="match status" value="1"/>
</dbReference>
<dbReference type="PANTHER" id="PTHR42686">
    <property type="entry name" value="GH17980P-RELATED"/>
    <property type="match status" value="1"/>
</dbReference>
<dbReference type="Proteomes" id="UP000189681">
    <property type="component" value="Unassembled WGS sequence"/>
</dbReference>
<dbReference type="GO" id="GO:0005829">
    <property type="term" value="C:cytosol"/>
    <property type="evidence" value="ECO:0007669"/>
    <property type="project" value="TreeGrafter"/>
</dbReference>
<dbReference type="InterPro" id="IPR020471">
    <property type="entry name" value="AKR"/>
</dbReference>
<comment type="caution">
    <text evidence="3">The sequence shown here is derived from an EMBL/GenBank/DDBJ whole genome shotgun (WGS) entry which is preliminary data.</text>
</comment>
<evidence type="ECO:0000259" key="2">
    <source>
        <dbReference type="Pfam" id="PF00248"/>
    </source>
</evidence>
<dbReference type="GO" id="GO:0016491">
    <property type="term" value="F:oxidoreductase activity"/>
    <property type="evidence" value="ECO:0007669"/>
    <property type="project" value="InterPro"/>
</dbReference>
<dbReference type="Gene3D" id="3.20.20.100">
    <property type="entry name" value="NADP-dependent oxidoreductase domain"/>
    <property type="match status" value="1"/>
</dbReference>
<accession>A0A1V4ARY5</accession>
<evidence type="ECO:0000256" key="1">
    <source>
        <dbReference type="SAM" id="MobiDB-lite"/>
    </source>
</evidence>
<dbReference type="InterPro" id="IPR036812">
    <property type="entry name" value="NAD(P)_OxRdtase_dom_sf"/>
</dbReference>